<evidence type="ECO:0000313" key="4">
    <source>
        <dbReference type="Proteomes" id="UP000621799"/>
    </source>
</evidence>
<reference evidence="3" key="1">
    <citation type="submission" date="2020-10" db="EMBL/GenBank/DDBJ databases">
        <authorList>
            <person name="Castelo-Branco R."/>
            <person name="Eusebio N."/>
            <person name="Adriana R."/>
            <person name="Vieira A."/>
            <person name="Brugerolle De Fraissinette N."/>
            <person name="Rezende De Castro R."/>
            <person name="Schneider M.P."/>
            <person name="Vasconcelos V."/>
            <person name="Leao P.N."/>
        </authorList>
    </citation>
    <scope>NUCLEOTIDE SEQUENCE</scope>
    <source>
        <strain evidence="3">LEGE 11467</strain>
    </source>
</reference>
<dbReference type="GO" id="GO:0018169">
    <property type="term" value="F:ribosomal S6-glutamic acid ligase activity"/>
    <property type="evidence" value="ECO:0007669"/>
    <property type="project" value="TreeGrafter"/>
</dbReference>
<evidence type="ECO:0000256" key="1">
    <source>
        <dbReference type="PROSITE-ProRule" id="PRU00409"/>
    </source>
</evidence>
<evidence type="ECO:0000313" key="3">
    <source>
        <dbReference type="EMBL" id="MBE9040669.1"/>
    </source>
</evidence>
<dbReference type="InterPro" id="IPR013651">
    <property type="entry name" value="ATP-grasp_RimK-type"/>
</dbReference>
<sequence length="301" mass="33874">MNVLILGNAEDAHARHLKQALTVAGVRVEYLDTSQFPSELRLSWQPETDKGSLTLPNGSPFSLSEIHSVFWRTFTGVGIREMSDANRHRIAFNDSMSTVRSLLQAIPARWINSWDAYQFHKEKPLQLHAVGKLGVKIPATLISNDPQQVTAFASINHPVIFKPVYGGAHTQLVSDRHLEPERLKAALSLSPVTIQAYIPGTNIRSYAIADEVYTAEIRSESLDFRQDPQAQLIPIELPESVRQQCLAIARTLKLAWTAIDWRRTQAGEYIFLEANPSPMFVHFEKQTGFPITQKLVELLIQ</sequence>
<dbReference type="EMBL" id="JADEXN010000107">
    <property type="protein sequence ID" value="MBE9040669.1"/>
    <property type="molecule type" value="Genomic_DNA"/>
</dbReference>
<proteinExistence type="predicted"/>
<dbReference type="InterPro" id="IPR011761">
    <property type="entry name" value="ATP-grasp"/>
</dbReference>
<evidence type="ECO:0000259" key="2">
    <source>
        <dbReference type="PROSITE" id="PS50975"/>
    </source>
</evidence>
<dbReference type="AlphaFoldDB" id="A0A928VUP0"/>
<dbReference type="GO" id="GO:0046872">
    <property type="term" value="F:metal ion binding"/>
    <property type="evidence" value="ECO:0007669"/>
    <property type="project" value="InterPro"/>
</dbReference>
<comment type="caution">
    <text evidence="3">The sequence shown here is derived from an EMBL/GenBank/DDBJ whole genome shotgun (WGS) entry which is preliminary data.</text>
</comment>
<dbReference type="GO" id="GO:0005524">
    <property type="term" value="F:ATP binding"/>
    <property type="evidence" value="ECO:0007669"/>
    <property type="project" value="UniProtKB-UniRule"/>
</dbReference>
<dbReference type="RefSeq" id="WP_264320913.1">
    <property type="nucleotide sequence ID" value="NZ_JADEXN010000107.1"/>
</dbReference>
<dbReference type="GO" id="GO:0009432">
    <property type="term" value="P:SOS response"/>
    <property type="evidence" value="ECO:0007669"/>
    <property type="project" value="TreeGrafter"/>
</dbReference>
<dbReference type="Proteomes" id="UP000621799">
    <property type="component" value="Unassembled WGS sequence"/>
</dbReference>
<dbReference type="InterPro" id="IPR048936">
    <property type="entry name" value="MvdD-like_ATPgrasp"/>
</dbReference>
<organism evidence="3 4">
    <name type="scientific">Zarconia navalis LEGE 11467</name>
    <dbReference type="NCBI Taxonomy" id="1828826"/>
    <lineage>
        <taxon>Bacteria</taxon>
        <taxon>Bacillati</taxon>
        <taxon>Cyanobacteriota</taxon>
        <taxon>Cyanophyceae</taxon>
        <taxon>Oscillatoriophycideae</taxon>
        <taxon>Oscillatoriales</taxon>
        <taxon>Oscillatoriales incertae sedis</taxon>
        <taxon>Zarconia</taxon>
        <taxon>Zarconia navalis</taxon>
    </lineage>
</organism>
<keyword evidence="1" id="KW-0547">Nucleotide-binding</keyword>
<dbReference type="SUPFAM" id="SSF56059">
    <property type="entry name" value="Glutathione synthetase ATP-binding domain-like"/>
    <property type="match status" value="1"/>
</dbReference>
<feature type="domain" description="ATP-grasp" evidence="2">
    <location>
        <begin position="127"/>
        <end position="300"/>
    </location>
</feature>
<dbReference type="PANTHER" id="PTHR21621:SF0">
    <property type="entry name" value="BETA-CITRYLGLUTAMATE SYNTHASE B-RELATED"/>
    <property type="match status" value="1"/>
</dbReference>
<keyword evidence="1" id="KW-0067">ATP-binding</keyword>
<dbReference type="PROSITE" id="PS50975">
    <property type="entry name" value="ATP_GRASP"/>
    <property type="match status" value="1"/>
</dbReference>
<accession>A0A928VUP0</accession>
<keyword evidence="4" id="KW-1185">Reference proteome</keyword>
<dbReference type="GO" id="GO:0005737">
    <property type="term" value="C:cytoplasm"/>
    <property type="evidence" value="ECO:0007669"/>
    <property type="project" value="TreeGrafter"/>
</dbReference>
<gene>
    <name evidence="3" type="ORF">IQ235_07730</name>
</gene>
<dbReference type="Pfam" id="PF21068">
    <property type="entry name" value="ATPgraspMvdD"/>
    <property type="match status" value="1"/>
</dbReference>
<dbReference type="PANTHER" id="PTHR21621">
    <property type="entry name" value="RIBOSOMAL PROTEIN S6 MODIFICATION PROTEIN"/>
    <property type="match status" value="1"/>
</dbReference>
<dbReference type="Gene3D" id="3.30.470.20">
    <property type="entry name" value="ATP-grasp fold, B domain"/>
    <property type="match status" value="1"/>
</dbReference>
<protein>
    <recommendedName>
        <fullName evidence="2">ATP-grasp domain-containing protein</fullName>
    </recommendedName>
</protein>
<name>A0A928VUP0_9CYAN</name>
<dbReference type="Pfam" id="PF08443">
    <property type="entry name" value="RimK"/>
    <property type="match status" value="1"/>
</dbReference>